<name>Q6CVY4_KLULA</name>
<dbReference type="KEGG" id="kla:KLLA0_B08459g"/>
<dbReference type="HOGENOM" id="CLU_074165_0_0_1"/>
<sequence>MRSVVLFSGKRIGKLMTPFLLPRCDSRTRLLGSSERFIRCAHSVNDNDIHFDSNWPKDNQPKSPYSLFELTESNFTKALLKKRFHELARLYHPDHSSNRTILKRNNSTELTSSNIHDNVLSTSDKSDRFKIIKEAYELLKDPGRKHQYDMLGLGWVYGPKPIPTASGMPRYERHEKFYNAGTWEDYSNIRRNDKEEVGPLSMLIWFFGIFAIVELTSLLSRLEESINKRDFAHDETEKHLTLAYINYGLDEDKWSRLRRFLWFRTYSLYRTKEDLDREAKKNENMIKDLKKKEET</sequence>
<evidence type="ECO:0000256" key="1">
    <source>
        <dbReference type="ARBA" id="ARBA00023186"/>
    </source>
</evidence>
<protein>
    <submittedName>
        <fullName evidence="3">KLLA0B08459p</fullName>
    </submittedName>
</protein>
<organism evidence="3 4">
    <name type="scientific">Kluyveromyces lactis (strain ATCC 8585 / CBS 2359 / DSM 70799 / NBRC 1267 / NRRL Y-1140 / WM37)</name>
    <name type="common">Yeast</name>
    <name type="synonym">Candida sphaerica</name>
    <dbReference type="NCBI Taxonomy" id="284590"/>
    <lineage>
        <taxon>Eukaryota</taxon>
        <taxon>Fungi</taxon>
        <taxon>Dikarya</taxon>
        <taxon>Ascomycota</taxon>
        <taxon>Saccharomycotina</taxon>
        <taxon>Saccharomycetes</taxon>
        <taxon>Saccharomycetales</taxon>
        <taxon>Saccharomycetaceae</taxon>
        <taxon>Kluyveromyces</taxon>
    </lineage>
</organism>
<dbReference type="FunCoup" id="Q6CVY4">
    <property type="interactions" value="31"/>
</dbReference>
<dbReference type="EMBL" id="CR382122">
    <property type="protein sequence ID" value="CAH02298.1"/>
    <property type="molecule type" value="Genomic_DNA"/>
</dbReference>
<dbReference type="eggNOG" id="ENOG502RYTK">
    <property type="taxonomic scope" value="Eukaryota"/>
</dbReference>
<proteinExistence type="predicted"/>
<dbReference type="InterPro" id="IPR018253">
    <property type="entry name" value="DnaJ_domain_CS"/>
</dbReference>
<dbReference type="AlphaFoldDB" id="Q6CVY4"/>
<evidence type="ECO:0000313" key="4">
    <source>
        <dbReference type="Proteomes" id="UP000000598"/>
    </source>
</evidence>
<dbReference type="InParanoid" id="Q6CVY4"/>
<reference evidence="3 4" key="1">
    <citation type="journal article" date="2004" name="Nature">
        <title>Genome evolution in yeasts.</title>
        <authorList>
            <consortium name="Genolevures"/>
            <person name="Dujon B."/>
            <person name="Sherman D."/>
            <person name="Fischer G."/>
            <person name="Durrens P."/>
            <person name="Casaregola S."/>
            <person name="Lafontaine I."/>
            <person name="de Montigny J."/>
            <person name="Marck C."/>
            <person name="Neuveglise C."/>
            <person name="Talla E."/>
            <person name="Goffard N."/>
            <person name="Frangeul L."/>
            <person name="Aigle M."/>
            <person name="Anthouard V."/>
            <person name="Babour A."/>
            <person name="Barbe V."/>
            <person name="Barnay S."/>
            <person name="Blanchin S."/>
            <person name="Beckerich J.M."/>
            <person name="Beyne E."/>
            <person name="Bleykasten C."/>
            <person name="Boisrame A."/>
            <person name="Boyer J."/>
            <person name="Cattolico L."/>
            <person name="Confanioleri F."/>
            <person name="de Daruvar A."/>
            <person name="Despons L."/>
            <person name="Fabre E."/>
            <person name="Fairhead C."/>
            <person name="Ferry-Dumazet H."/>
            <person name="Groppi A."/>
            <person name="Hantraye F."/>
            <person name="Hennequin C."/>
            <person name="Jauniaux N."/>
            <person name="Joyet P."/>
            <person name="Kachouri R."/>
            <person name="Kerrest A."/>
            <person name="Koszul R."/>
            <person name="Lemaire M."/>
            <person name="Lesur I."/>
            <person name="Ma L."/>
            <person name="Muller H."/>
            <person name="Nicaud J.M."/>
            <person name="Nikolski M."/>
            <person name="Oztas S."/>
            <person name="Ozier-Kalogeropoulos O."/>
            <person name="Pellenz S."/>
            <person name="Potier S."/>
            <person name="Richard G.F."/>
            <person name="Straub M.L."/>
            <person name="Suleau A."/>
            <person name="Swennene D."/>
            <person name="Tekaia F."/>
            <person name="Wesolowski-Louvel M."/>
            <person name="Westhof E."/>
            <person name="Wirth B."/>
            <person name="Zeniou-Meyer M."/>
            <person name="Zivanovic I."/>
            <person name="Bolotin-Fukuhara M."/>
            <person name="Thierry A."/>
            <person name="Bouchier C."/>
            <person name="Caudron B."/>
            <person name="Scarpelli C."/>
            <person name="Gaillardin C."/>
            <person name="Weissenbach J."/>
            <person name="Wincker P."/>
            <person name="Souciet J.L."/>
        </authorList>
    </citation>
    <scope>NUCLEOTIDE SEQUENCE [LARGE SCALE GENOMIC DNA]</scope>
    <source>
        <strain evidence="4">ATCC 8585 / CBS 2359 / DSM 70799 / NBRC 1267 / NRRL Y-1140 / WM37</strain>
    </source>
</reference>
<evidence type="ECO:0000259" key="2">
    <source>
        <dbReference type="PROSITE" id="PS50076"/>
    </source>
</evidence>
<dbReference type="SUPFAM" id="SSF46565">
    <property type="entry name" value="Chaperone J-domain"/>
    <property type="match status" value="1"/>
</dbReference>
<dbReference type="OMA" id="NAGTWED"/>
<dbReference type="PaxDb" id="284590-Q6CVY4"/>
<dbReference type="PANTHER" id="PTHR44145:SF3">
    <property type="entry name" value="DNAJ HOMOLOG SUBFAMILY A MEMBER 3, MITOCHONDRIAL"/>
    <property type="match status" value="1"/>
</dbReference>
<gene>
    <name evidence="3" type="ORF">KLLA0_B08459g</name>
</gene>
<dbReference type="PANTHER" id="PTHR44145">
    <property type="entry name" value="DNAJ HOMOLOG SUBFAMILY A MEMBER 3, MITOCHONDRIAL"/>
    <property type="match status" value="1"/>
</dbReference>
<dbReference type="CDD" id="cd06257">
    <property type="entry name" value="DnaJ"/>
    <property type="match status" value="1"/>
</dbReference>
<dbReference type="PROSITE" id="PS00636">
    <property type="entry name" value="DNAJ_1"/>
    <property type="match status" value="1"/>
</dbReference>
<feature type="domain" description="J" evidence="2">
    <location>
        <begin position="63"/>
        <end position="152"/>
    </location>
</feature>
<accession>Q6CVY4</accession>
<dbReference type="Gene3D" id="1.10.287.110">
    <property type="entry name" value="DnaJ domain"/>
    <property type="match status" value="1"/>
</dbReference>
<dbReference type="SMART" id="SM00271">
    <property type="entry name" value="DnaJ"/>
    <property type="match status" value="1"/>
</dbReference>
<dbReference type="Proteomes" id="UP000000598">
    <property type="component" value="Chromosome B"/>
</dbReference>
<keyword evidence="4" id="KW-1185">Reference proteome</keyword>
<dbReference type="PROSITE" id="PS50076">
    <property type="entry name" value="DNAJ_2"/>
    <property type="match status" value="1"/>
</dbReference>
<dbReference type="InterPro" id="IPR051938">
    <property type="entry name" value="Apopto_cytoskel_mod"/>
</dbReference>
<dbReference type="PRINTS" id="PR00625">
    <property type="entry name" value="JDOMAIN"/>
</dbReference>
<dbReference type="STRING" id="284590.Q6CVY4"/>
<dbReference type="InterPro" id="IPR001623">
    <property type="entry name" value="DnaJ_domain"/>
</dbReference>
<keyword evidence="1" id="KW-0143">Chaperone</keyword>
<evidence type="ECO:0000313" key="3">
    <source>
        <dbReference type="EMBL" id="CAH02298.1"/>
    </source>
</evidence>
<dbReference type="InterPro" id="IPR036869">
    <property type="entry name" value="J_dom_sf"/>
</dbReference>